<evidence type="ECO:0000256" key="2">
    <source>
        <dbReference type="ARBA" id="ARBA00022803"/>
    </source>
</evidence>
<feature type="repeat" description="TPR" evidence="3">
    <location>
        <begin position="316"/>
        <end position="349"/>
    </location>
</feature>
<sequence length="459" mass="54009">MGITNSKRQSCVSPTQIDYKETTVSALVAPNYRTHKKSQNVKPDNKKYLHDSLVMSIIPSSKYTSNDLKQLDQLFIYWMMVKLIIIHFKCDRDVHKELLKNLAEFSREYYLNNTNELKLIDEFEQNYHGHTPIWWYTMTNFIRVILNRAIETKNIEILIKMAFFIKDLYQQLEILQMDTIKTNKLPINVYRNHQVTNEEFENIKNNKGNLLSFNNFIIADYDHDVQSNSKNLMVNILFRIKIESKRTSTPFVSFQNDSDCVDEQKSFIFFMHSIFRIVDMKQITERSWEIDLTLTSHKDEQVKCLTDIIRQETRETVGWLRLAQLMSVMDDFDQAKAIYYKLFELTPENDIFTRSRIYIELGNIDNAVGDYKSAHAFYQKSIDIQQQQQSSGHHLLRSSYNNYGEVQRQLGHYSNALTAHEKTLKMKKQYLFPTDLSLAVTYNNMALACESLADFANAL</sequence>
<dbReference type="SUPFAM" id="SSF48452">
    <property type="entry name" value="TPR-like"/>
    <property type="match status" value="1"/>
</dbReference>
<keyword evidence="2 3" id="KW-0802">TPR repeat</keyword>
<evidence type="ECO:0000313" key="5">
    <source>
        <dbReference type="Proteomes" id="UP000663844"/>
    </source>
</evidence>
<dbReference type="InterPro" id="IPR011990">
    <property type="entry name" value="TPR-like_helical_dom_sf"/>
</dbReference>
<organism evidence="4 5">
    <name type="scientific">Adineta steineri</name>
    <dbReference type="NCBI Taxonomy" id="433720"/>
    <lineage>
        <taxon>Eukaryota</taxon>
        <taxon>Metazoa</taxon>
        <taxon>Spiralia</taxon>
        <taxon>Gnathifera</taxon>
        <taxon>Rotifera</taxon>
        <taxon>Eurotatoria</taxon>
        <taxon>Bdelloidea</taxon>
        <taxon>Adinetida</taxon>
        <taxon>Adinetidae</taxon>
        <taxon>Adineta</taxon>
    </lineage>
</organism>
<dbReference type="Pfam" id="PF13424">
    <property type="entry name" value="TPR_12"/>
    <property type="match status" value="1"/>
</dbReference>
<dbReference type="PANTHER" id="PTHR45641:SF19">
    <property type="entry name" value="NEPHROCYSTIN-3"/>
    <property type="match status" value="1"/>
</dbReference>
<accession>A0A820F7E7</accession>
<dbReference type="PANTHER" id="PTHR45641">
    <property type="entry name" value="TETRATRICOPEPTIDE REPEAT PROTEIN (AFU_ORTHOLOGUE AFUA_6G03870)"/>
    <property type="match status" value="1"/>
</dbReference>
<dbReference type="EMBL" id="CAJOAZ010012723">
    <property type="protein sequence ID" value="CAF4256694.1"/>
    <property type="molecule type" value="Genomic_DNA"/>
</dbReference>
<feature type="non-terminal residue" evidence="4">
    <location>
        <position position="459"/>
    </location>
</feature>
<evidence type="ECO:0000256" key="3">
    <source>
        <dbReference type="PROSITE-ProRule" id="PRU00339"/>
    </source>
</evidence>
<feature type="repeat" description="TPR" evidence="3">
    <location>
        <begin position="355"/>
        <end position="388"/>
    </location>
</feature>
<keyword evidence="1" id="KW-0677">Repeat</keyword>
<proteinExistence type="predicted"/>
<evidence type="ECO:0000313" key="4">
    <source>
        <dbReference type="EMBL" id="CAF4256694.1"/>
    </source>
</evidence>
<dbReference type="AlphaFoldDB" id="A0A820F7E7"/>
<dbReference type="SUPFAM" id="SSF56399">
    <property type="entry name" value="ADP-ribosylation"/>
    <property type="match status" value="1"/>
</dbReference>
<reference evidence="4" key="1">
    <citation type="submission" date="2021-02" db="EMBL/GenBank/DDBJ databases">
        <authorList>
            <person name="Nowell W R."/>
        </authorList>
    </citation>
    <scope>NUCLEOTIDE SEQUENCE</scope>
</reference>
<dbReference type="Proteomes" id="UP000663844">
    <property type="component" value="Unassembled WGS sequence"/>
</dbReference>
<dbReference type="Gene3D" id="1.25.40.10">
    <property type="entry name" value="Tetratricopeptide repeat domain"/>
    <property type="match status" value="1"/>
</dbReference>
<comment type="caution">
    <text evidence="4">The sequence shown here is derived from an EMBL/GenBank/DDBJ whole genome shotgun (WGS) entry which is preliminary data.</text>
</comment>
<dbReference type="InterPro" id="IPR019734">
    <property type="entry name" value="TPR_rpt"/>
</dbReference>
<protein>
    <submittedName>
        <fullName evidence="4">Uncharacterized protein</fullName>
    </submittedName>
</protein>
<gene>
    <name evidence="4" type="ORF">OXD698_LOCUS43742</name>
</gene>
<name>A0A820F7E7_9BILA</name>
<dbReference type="PROSITE" id="PS50005">
    <property type="entry name" value="TPR"/>
    <property type="match status" value="2"/>
</dbReference>
<evidence type="ECO:0000256" key="1">
    <source>
        <dbReference type="ARBA" id="ARBA00022737"/>
    </source>
</evidence>
<dbReference type="SMART" id="SM00028">
    <property type="entry name" value="TPR"/>
    <property type="match status" value="3"/>
</dbReference>